<dbReference type="InterPro" id="IPR011990">
    <property type="entry name" value="TPR-like_helical_dom_sf"/>
</dbReference>
<dbReference type="Gene3D" id="1.25.40.10">
    <property type="entry name" value="Tetratricopeptide repeat domain"/>
    <property type="match status" value="1"/>
</dbReference>
<comment type="similarity">
    <text evidence="3">Belongs to the RPAP3 family.</text>
</comment>
<dbReference type="InterPro" id="IPR019734">
    <property type="entry name" value="TPR_rpt"/>
</dbReference>
<dbReference type="VEuPathDB" id="FungiDB:C5L36_0B04880"/>
<dbReference type="InterPro" id="IPR025986">
    <property type="entry name" value="RPAP3-like_C"/>
</dbReference>
<feature type="domain" description="RNA-polymerase II-associated protein 3-like C-terminal" evidence="5">
    <location>
        <begin position="228"/>
        <end position="314"/>
    </location>
</feature>
<name>A0A1Z8JLL0_PICKU</name>
<organism evidence="6 7">
    <name type="scientific">Pichia kudriavzevii</name>
    <name type="common">Yeast</name>
    <name type="synonym">Issatchenkia orientalis</name>
    <dbReference type="NCBI Taxonomy" id="4909"/>
    <lineage>
        <taxon>Eukaryota</taxon>
        <taxon>Fungi</taxon>
        <taxon>Dikarya</taxon>
        <taxon>Ascomycota</taxon>
        <taxon>Saccharomycotina</taxon>
        <taxon>Pichiomycetes</taxon>
        <taxon>Pichiales</taxon>
        <taxon>Pichiaceae</taxon>
        <taxon>Pichia</taxon>
    </lineage>
</organism>
<dbReference type="InterPro" id="IPR051966">
    <property type="entry name" value="RPAP3"/>
</dbReference>
<evidence type="ECO:0000256" key="2">
    <source>
        <dbReference type="ARBA" id="ARBA00022803"/>
    </source>
</evidence>
<accession>A0A1Z8JLL0</accession>
<keyword evidence="1" id="KW-0677">Repeat</keyword>
<sequence length="337" mass="39216">MFEDQSDTLKEEGNVYFRKNDYISALVKYTEALCSNSRNPVLYSNRASTFLKLNSLENALNDCNQGLKLVTNKDKGSTYIKLLWRKSIALRRSGDLENALDTIKTALNVKPTSKELQHELEAVDYQMQKRNSKLSHVEIDIPNQGILQRNSDTLYIPIQEVQKIPTNFYSPEAPEDNEYIEDNPPEMKNQIKNQNEINAKRNLTTSSFPSSSNFEFDEVDFPLKPTVQFLLSLKDKPKEFNAKSYRYVIEIDPEHYCQIFGNSGIDPSFLNFMLDSTIYVLEKNQLDLKQKILNLFSMCTKLPRFSLTSMFVDTKTVNRLHFLFQERLNESFDNYWL</sequence>
<evidence type="ECO:0000256" key="1">
    <source>
        <dbReference type="ARBA" id="ARBA00022737"/>
    </source>
</evidence>
<protein>
    <recommendedName>
        <fullName evidence="4">RNA polymerase II-associated protein 3</fullName>
    </recommendedName>
</protein>
<dbReference type="PANTHER" id="PTHR46423:SF1">
    <property type="entry name" value="RNA POLYMERASE II-ASSOCIATED PROTEIN 3"/>
    <property type="match status" value="1"/>
</dbReference>
<keyword evidence="2" id="KW-0802">TPR repeat</keyword>
<evidence type="ECO:0000259" key="5">
    <source>
        <dbReference type="Pfam" id="PF13877"/>
    </source>
</evidence>
<dbReference type="EMBL" id="NHMM01000005">
    <property type="protein sequence ID" value="OUT21463.1"/>
    <property type="molecule type" value="Genomic_DNA"/>
</dbReference>
<dbReference type="PANTHER" id="PTHR46423">
    <property type="entry name" value="RNA POLYMERASE II-ASSOCIATED PROTEIN 3"/>
    <property type="match status" value="1"/>
</dbReference>
<gene>
    <name evidence="6" type="ORF">CAS74_003581</name>
</gene>
<evidence type="ECO:0000256" key="3">
    <source>
        <dbReference type="ARBA" id="ARBA00038275"/>
    </source>
</evidence>
<dbReference type="SUPFAM" id="SSF48452">
    <property type="entry name" value="TPR-like"/>
    <property type="match status" value="1"/>
</dbReference>
<dbReference type="AlphaFoldDB" id="A0A1Z8JLL0"/>
<comment type="caution">
    <text evidence="6">The sequence shown here is derived from an EMBL/GenBank/DDBJ whole genome shotgun (WGS) entry which is preliminary data.</text>
</comment>
<reference evidence="6 7" key="1">
    <citation type="submission" date="2017-05" db="EMBL/GenBank/DDBJ databases">
        <title>The Genome Sequence of Candida krusei Ckrusei653.</title>
        <authorList>
            <person name="Cuomo C."/>
            <person name="Forche A."/>
            <person name="Young S."/>
            <person name="Abouelleil A."/>
            <person name="Cao P."/>
            <person name="Chapman S."/>
            <person name="Cusick C."/>
            <person name="Shea T."/>
            <person name="Nusbaum C."/>
            <person name="Birren B."/>
        </authorList>
    </citation>
    <scope>NUCLEOTIDE SEQUENCE [LARGE SCALE GENOMIC DNA]</scope>
    <source>
        <strain evidence="6 7">Ckrusei653</strain>
    </source>
</reference>
<dbReference type="SMART" id="SM00028">
    <property type="entry name" value="TPR"/>
    <property type="match status" value="3"/>
</dbReference>
<dbReference type="Pfam" id="PF13877">
    <property type="entry name" value="RPAP3_C"/>
    <property type="match status" value="1"/>
</dbReference>
<proteinExistence type="inferred from homology"/>
<evidence type="ECO:0000313" key="6">
    <source>
        <dbReference type="EMBL" id="OUT21463.1"/>
    </source>
</evidence>
<evidence type="ECO:0000313" key="7">
    <source>
        <dbReference type="Proteomes" id="UP000195871"/>
    </source>
</evidence>
<evidence type="ECO:0000256" key="4">
    <source>
        <dbReference type="ARBA" id="ARBA00040133"/>
    </source>
</evidence>
<dbReference type="Proteomes" id="UP000195871">
    <property type="component" value="Unassembled WGS sequence"/>
</dbReference>
<dbReference type="GO" id="GO:0101031">
    <property type="term" value="C:protein folding chaperone complex"/>
    <property type="evidence" value="ECO:0007669"/>
    <property type="project" value="TreeGrafter"/>
</dbReference>